<name>A0A4S8KYL4_DENBC</name>
<evidence type="ECO:0000313" key="2">
    <source>
        <dbReference type="Proteomes" id="UP000297245"/>
    </source>
</evidence>
<reference evidence="1 2" key="1">
    <citation type="journal article" date="2019" name="Nat. Ecol. Evol.">
        <title>Megaphylogeny resolves global patterns of mushroom evolution.</title>
        <authorList>
            <person name="Varga T."/>
            <person name="Krizsan K."/>
            <person name="Foldi C."/>
            <person name="Dima B."/>
            <person name="Sanchez-Garcia M."/>
            <person name="Sanchez-Ramirez S."/>
            <person name="Szollosi G.J."/>
            <person name="Szarkandi J.G."/>
            <person name="Papp V."/>
            <person name="Albert L."/>
            <person name="Andreopoulos W."/>
            <person name="Angelini C."/>
            <person name="Antonin V."/>
            <person name="Barry K.W."/>
            <person name="Bougher N.L."/>
            <person name="Buchanan P."/>
            <person name="Buyck B."/>
            <person name="Bense V."/>
            <person name="Catcheside P."/>
            <person name="Chovatia M."/>
            <person name="Cooper J."/>
            <person name="Damon W."/>
            <person name="Desjardin D."/>
            <person name="Finy P."/>
            <person name="Geml J."/>
            <person name="Haridas S."/>
            <person name="Hughes K."/>
            <person name="Justo A."/>
            <person name="Karasinski D."/>
            <person name="Kautmanova I."/>
            <person name="Kiss B."/>
            <person name="Kocsube S."/>
            <person name="Kotiranta H."/>
            <person name="LaButti K.M."/>
            <person name="Lechner B.E."/>
            <person name="Liimatainen K."/>
            <person name="Lipzen A."/>
            <person name="Lukacs Z."/>
            <person name="Mihaltcheva S."/>
            <person name="Morgado L.N."/>
            <person name="Niskanen T."/>
            <person name="Noordeloos M.E."/>
            <person name="Ohm R.A."/>
            <person name="Ortiz-Santana B."/>
            <person name="Ovrebo C."/>
            <person name="Racz N."/>
            <person name="Riley R."/>
            <person name="Savchenko A."/>
            <person name="Shiryaev A."/>
            <person name="Soop K."/>
            <person name="Spirin V."/>
            <person name="Szebenyi C."/>
            <person name="Tomsovsky M."/>
            <person name="Tulloss R.E."/>
            <person name="Uehling J."/>
            <person name="Grigoriev I.V."/>
            <person name="Vagvolgyi C."/>
            <person name="Papp T."/>
            <person name="Martin F.M."/>
            <person name="Miettinen O."/>
            <person name="Hibbett D.S."/>
            <person name="Nagy L.G."/>
        </authorList>
    </citation>
    <scope>NUCLEOTIDE SEQUENCE [LARGE SCALE GENOMIC DNA]</scope>
    <source>
        <strain evidence="1 2">CBS 962.96</strain>
    </source>
</reference>
<accession>A0A4S8KYL4</accession>
<organism evidence="1 2">
    <name type="scientific">Dendrothele bispora (strain CBS 962.96)</name>
    <dbReference type="NCBI Taxonomy" id="1314807"/>
    <lineage>
        <taxon>Eukaryota</taxon>
        <taxon>Fungi</taxon>
        <taxon>Dikarya</taxon>
        <taxon>Basidiomycota</taxon>
        <taxon>Agaricomycotina</taxon>
        <taxon>Agaricomycetes</taxon>
        <taxon>Agaricomycetidae</taxon>
        <taxon>Agaricales</taxon>
        <taxon>Agaricales incertae sedis</taxon>
        <taxon>Dendrothele</taxon>
    </lineage>
</organism>
<protein>
    <recommendedName>
        <fullName evidence="3">F-box domain-containing protein</fullName>
    </recommendedName>
</protein>
<dbReference type="Proteomes" id="UP000297245">
    <property type="component" value="Unassembled WGS sequence"/>
</dbReference>
<keyword evidence="2" id="KW-1185">Reference proteome</keyword>
<dbReference type="InterPro" id="IPR032675">
    <property type="entry name" value="LRR_dom_sf"/>
</dbReference>
<evidence type="ECO:0008006" key="3">
    <source>
        <dbReference type="Google" id="ProtNLM"/>
    </source>
</evidence>
<evidence type="ECO:0000313" key="1">
    <source>
        <dbReference type="EMBL" id="THU80981.1"/>
    </source>
</evidence>
<dbReference type="Gene3D" id="3.80.10.10">
    <property type="entry name" value="Ribonuclease Inhibitor"/>
    <property type="match status" value="1"/>
</dbReference>
<dbReference type="AlphaFoldDB" id="A0A4S8KYL4"/>
<dbReference type="OrthoDB" id="3235026at2759"/>
<proteinExistence type="predicted"/>
<gene>
    <name evidence="1" type="ORF">K435DRAFT_809460</name>
</gene>
<sequence length="479" mass="53093">MWSQLPPELKLAVADACLPLDAVKALASIDRATYNACLPATFRNVRLYDYKGLQAFLQNVPSEYVRYIHRLDLCIEDKSGSETVETKTKTVTALLASCICLKELTLRLEGSLHHSLTACFRDLTDITRLTITNCSDENDRPLSERFVVSVCASLPSLEHISLDRITRSVLHAPELHGQYPYIPLVRNDDTIPNHPALGSALSLPSLLSIPTLKSLCIRDTHLGDPLWETSPVKCQLQKLDLGAYSGCDEDFNRVCTERIMSALSAGRTTSSLVSLSLTTSLSSLISTPPPTTRLSAPVAVTTAKPQQTVSKYHLPSLRKLQLSPFFPIDSVVDTMTHLASSPIERVEMQCYEDDVVDVCERLEEFIALRMDKGRNADDDDDNSAKRVRGFFENLQRIDLVAVRDQDGTSLGSAIDDEAIKKLQRTCREAKLLSSVSKAKFSRDLVGLDLELLDQREQVYAPTNATAGRWADGRVRSNTI</sequence>
<dbReference type="EMBL" id="ML179853">
    <property type="protein sequence ID" value="THU80981.1"/>
    <property type="molecule type" value="Genomic_DNA"/>
</dbReference>
<dbReference type="SUPFAM" id="SSF52047">
    <property type="entry name" value="RNI-like"/>
    <property type="match status" value="1"/>
</dbReference>